<keyword evidence="4 5" id="KW-0378">Hydrolase</keyword>
<sequence>MMKKIGLLLVLAFVVNLAFGQKKVKLDKEIVYDDDATGVFVFGDWGRRGEFKQKELATAMGEAALKFEPEFIISTGDNFYPNGVASVSDPQWTNSFENIYSAHSLNINWFVVLGNHDYRGNMQAEIDYTNISRRWNMPEAYYSFEQELEDGSKGLFVFVDTNPLNDEYYGEEKYASKVSTQDTTKQLTWLKETLANSDADWKIVTGHHPLYTGGKRIEAPNFVRNHLLPILKEYEVDFYLAGHEHDLQYIKPAGKTHHIVSGAGSEVRPTGYLPTTVFAESRQGFGYLTLKKGLARLSFIDYKGKLLYQTEMVK</sequence>
<dbReference type="InterPro" id="IPR024927">
    <property type="entry name" value="Acid_PPase"/>
</dbReference>
<feature type="binding site" evidence="6">
    <location>
        <position position="77"/>
    </location>
    <ligand>
        <name>Fe cation</name>
        <dbReference type="ChEBI" id="CHEBI:24875"/>
        <label>1</label>
    </ligand>
</feature>
<keyword evidence="5 6" id="KW-0408">Iron</keyword>
<proteinExistence type="predicted"/>
<dbReference type="PIRSF" id="PIRSF000898">
    <property type="entry name" value="Acid_Ptase_5"/>
    <property type="match status" value="1"/>
</dbReference>
<evidence type="ECO:0000313" key="8">
    <source>
        <dbReference type="EMBL" id="AWW00019.1"/>
    </source>
</evidence>
<dbReference type="GO" id="GO:0003993">
    <property type="term" value="F:acid phosphatase activity"/>
    <property type="evidence" value="ECO:0007669"/>
    <property type="project" value="UniProtKB-UniRule"/>
</dbReference>
<evidence type="ECO:0000256" key="3">
    <source>
        <dbReference type="ARBA" id="ARBA00022729"/>
    </source>
</evidence>
<dbReference type="RefSeq" id="WP_111373386.1">
    <property type="nucleotide sequence ID" value="NZ_CP029480.1"/>
</dbReference>
<evidence type="ECO:0000256" key="2">
    <source>
        <dbReference type="ARBA" id="ARBA00012646"/>
    </source>
</evidence>
<comment type="catalytic activity">
    <reaction evidence="1 5">
        <text>a phosphate monoester + H2O = an alcohol + phosphate</text>
        <dbReference type="Rhea" id="RHEA:15017"/>
        <dbReference type="ChEBI" id="CHEBI:15377"/>
        <dbReference type="ChEBI" id="CHEBI:30879"/>
        <dbReference type="ChEBI" id="CHEBI:43474"/>
        <dbReference type="ChEBI" id="CHEBI:67140"/>
        <dbReference type="EC" id="3.1.3.2"/>
    </reaction>
</comment>
<reference evidence="8 9" key="1">
    <citation type="submission" date="2018-05" db="EMBL/GenBank/DDBJ databases">
        <title>Complete genome sequence of Arcticibacterium luteifluviistationis SM1504T, a cytophagaceae bacterium isolated from Arctic surface seawater.</title>
        <authorList>
            <person name="Li Y."/>
            <person name="Qin Q.-L."/>
        </authorList>
    </citation>
    <scope>NUCLEOTIDE SEQUENCE [LARGE SCALE GENOMIC DNA]</scope>
    <source>
        <strain evidence="8 9">SM1504</strain>
    </source>
</reference>
<dbReference type="EC" id="3.1.3.2" evidence="2 5"/>
<evidence type="ECO:0000256" key="6">
    <source>
        <dbReference type="PIRSR" id="PIRSR000898-1"/>
    </source>
</evidence>
<keyword evidence="9" id="KW-1185">Reference proteome</keyword>
<dbReference type="CDD" id="cd07378">
    <property type="entry name" value="MPP_ACP5"/>
    <property type="match status" value="1"/>
</dbReference>
<dbReference type="OrthoDB" id="9809781at2"/>
<protein>
    <recommendedName>
        <fullName evidence="2 5">acid phosphatase</fullName>
        <ecNumber evidence="2 5">3.1.3.2</ecNumber>
    </recommendedName>
</protein>
<dbReference type="SUPFAM" id="SSF56300">
    <property type="entry name" value="Metallo-dependent phosphatases"/>
    <property type="match status" value="1"/>
</dbReference>
<gene>
    <name evidence="8" type="ORF">DJ013_18335</name>
</gene>
<dbReference type="Gene3D" id="3.60.21.10">
    <property type="match status" value="1"/>
</dbReference>
<accession>A0A2Z4GGE9</accession>
<evidence type="ECO:0000313" key="9">
    <source>
        <dbReference type="Proteomes" id="UP000249873"/>
    </source>
</evidence>
<feature type="binding site" evidence="6">
    <location>
        <position position="77"/>
    </location>
    <ligand>
        <name>Fe cation</name>
        <dbReference type="ChEBI" id="CHEBI:24875"/>
        <label>2</label>
    </ligand>
</feature>
<dbReference type="Pfam" id="PF00149">
    <property type="entry name" value="Metallophos"/>
    <property type="match status" value="1"/>
</dbReference>
<feature type="binding site" evidence="6">
    <location>
        <position position="44"/>
    </location>
    <ligand>
        <name>Fe cation</name>
        <dbReference type="ChEBI" id="CHEBI:24875"/>
        <label>1</label>
    </ligand>
</feature>
<name>A0A2Z4GGE9_9BACT</name>
<dbReference type="PANTHER" id="PTHR10161:SF14">
    <property type="entry name" value="TARTRATE-RESISTANT ACID PHOSPHATASE TYPE 5"/>
    <property type="match status" value="1"/>
</dbReference>
<dbReference type="PANTHER" id="PTHR10161">
    <property type="entry name" value="TARTRATE-RESISTANT ACID PHOSPHATASE TYPE 5"/>
    <property type="match status" value="1"/>
</dbReference>
<feature type="domain" description="Calcineurin-like phosphoesterase" evidence="7">
    <location>
        <begin position="39"/>
        <end position="246"/>
    </location>
</feature>
<dbReference type="EMBL" id="CP029480">
    <property type="protein sequence ID" value="AWW00019.1"/>
    <property type="molecule type" value="Genomic_DNA"/>
</dbReference>
<feature type="binding site" evidence="6">
    <location>
        <position position="80"/>
    </location>
    <ligand>
        <name>Fe cation</name>
        <dbReference type="ChEBI" id="CHEBI:24875"/>
        <label>1</label>
    </ligand>
</feature>
<keyword evidence="6" id="KW-0479">Metal-binding</keyword>
<organism evidence="8 9">
    <name type="scientific">Arcticibacterium luteifluviistationis</name>
    <dbReference type="NCBI Taxonomy" id="1784714"/>
    <lineage>
        <taxon>Bacteria</taxon>
        <taxon>Pseudomonadati</taxon>
        <taxon>Bacteroidota</taxon>
        <taxon>Cytophagia</taxon>
        <taxon>Cytophagales</taxon>
        <taxon>Leadbetterellaceae</taxon>
        <taxon>Arcticibacterium</taxon>
    </lineage>
</organism>
<feature type="binding site" evidence="6">
    <location>
        <position position="245"/>
    </location>
    <ligand>
        <name>Fe cation</name>
        <dbReference type="ChEBI" id="CHEBI:24875"/>
        <label>1</label>
    </ligand>
</feature>
<feature type="binding site" evidence="6">
    <location>
        <position position="207"/>
    </location>
    <ligand>
        <name>Fe cation</name>
        <dbReference type="ChEBI" id="CHEBI:24875"/>
        <label>2</label>
    </ligand>
</feature>
<dbReference type="KEGG" id="als:DJ013_18335"/>
<comment type="cofactor">
    <cofactor evidence="6">
        <name>Fe cation</name>
        <dbReference type="ChEBI" id="CHEBI:24875"/>
    </cofactor>
    <text evidence="6">Binds 2 iron ions per subunit.</text>
</comment>
<evidence type="ECO:0000259" key="7">
    <source>
        <dbReference type="Pfam" id="PF00149"/>
    </source>
</evidence>
<dbReference type="InterPro" id="IPR004843">
    <property type="entry name" value="Calcineurin-like_PHP"/>
</dbReference>
<evidence type="ECO:0000256" key="1">
    <source>
        <dbReference type="ARBA" id="ARBA00000032"/>
    </source>
</evidence>
<dbReference type="AlphaFoldDB" id="A0A2Z4GGE9"/>
<evidence type="ECO:0000256" key="4">
    <source>
        <dbReference type="ARBA" id="ARBA00022801"/>
    </source>
</evidence>
<feature type="binding site" evidence="6">
    <location>
        <position position="115"/>
    </location>
    <ligand>
        <name>Fe cation</name>
        <dbReference type="ChEBI" id="CHEBI:24875"/>
        <label>2</label>
    </ligand>
</feature>
<dbReference type="InterPro" id="IPR051558">
    <property type="entry name" value="Metallophosphoesterase_PAP"/>
</dbReference>
<dbReference type="InterPro" id="IPR029052">
    <property type="entry name" value="Metallo-depent_PP-like"/>
</dbReference>
<keyword evidence="3" id="KW-0732">Signal</keyword>
<evidence type="ECO:0000256" key="5">
    <source>
        <dbReference type="PIRNR" id="PIRNR000898"/>
    </source>
</evidence>
<dbReference type="GO" id="GO:0046872">
    <property type="term" value="F:metal ion binding"/>
    <property type="evidence" value="ECO:0007669"/>
    <property type="project" value="UniProtKB-KW"/>
</dbReference>
<feature type="binding site" evidence="6">
    <location>
        <position position="243"/>
    </location>
    <ligand>
        <name>Fe cation</name>
        <dbReference type="ChEBI" id="CHEBI:24875"/>
        <label>2</label>
    </ligand>
</feature>
<dbReference type="Proteomes" id="UP000249873">
    <property type="component" value="Chromosome"/>
</dbReference>